<keyword evidence="6" id="KW-0456">Lyase</keyword>
<dbReference type="OrthoDB" id="7594733at2"/>
<evidence type="ECO:0000256" key="5">
    <source>
        <dbReference type="ARBA" id="ARBA00022909"/>
    </source>
</evidence>
<evidence type="ECO:0000256" key="1">
    <source>
        <dbReference type="ARBA" id="ARBA00001353"/>
    </source>
</evidence>
<dbReference type="InterPro" id="IPR006156">
    <property type="entry name" value="Dihydroneopterin_aldolase"/>
</dbReference>
<dbReference type="SMART" id="SM00905">
    <property type="entry name" value="FolB"/>
    <property type="match status" value="1"/>
</dbReference>
<dbReference type="GO" id="GO:0046656">
    <property type="term" value="P:folic acid biosynthetic process"/>
    <property type="evidence" value="ECO:0007669"/>
    <property type="project" value="UniProtKB-KW"/>
</dbReference>
<comment type="caution">
    <text evidence="9">The sequence shown here is derived from an EMBL/GenBank/DDBJ whole genome shotgun (WGS) entry which is preliminary data.</text>
</comment>
<protein>
    <recommendedName>
        <fullName evidence="4">dihydroneopterin aldolase</fullName>
        <ecNumber evidence="4">4.1.2.25</ecNumber>
    </recommendedName>
    <alternativeName>
        <fullName evidence="7">7,8-dihydroneopterin aldolase</fullName>
    </alternativeName>
</protein>
<dbReference type="SUPFAM" id="SSF55620">
    <property type="entry name" value="Tetrahydrobiopterin biosynthesis enzymes-like"/>
    <property type="match status" value="1"/>
</dbReference>
<keyword evidence="10" id="KW-1185">Reference proteome</keyword>
<gene>
    <name evidence="9" type="ORF">DVW87_08330</name>
</gene>
<dbReference type="InterPro" id="IPR006157">
    <property type="entry name" value="FolB_dom"/>
</dbReference>
<sequence>MPDYVIHLERLAVRMRMGIHPAERSAPQRVLIDVALTATYPRAPREDAIEEVADYDFVRTGILALAAERHFNLQETLCDAIAELALSDTRIRQVRVRSTKPDVYPDAAIGCEVVRP</sequence>
<evidence type="ECO:0000256" key="2">
    <source>
        <dbReference type="ARBA" id="ARBA00005013"/>
    </source>
</evidence>
<comment type="similarity">
    <text evidence="3">Belongs to the DHNA family.</text>
</comment>
<dbReference type="InterPro" id="IPR043133">
    <property type="entry name" value="GTP-CH-I_C/QueF"/>
</dbReference>
<comment type="pathway">
    <text evidence="2">Cofactor biosynthesis; tetrahydrofolate biosynthesis; 2-amino-4-hydroxy-6-hydroxymethyl-7,8-dihydropteridine diphosphate from 7,8-dihydroneopterin triphosphate: step 3/4.</text>
</comment>
<dbReference type="PANTHER" id="PTHR42844:SF1">
    <property type="entry name" value="DIHYDRONEOPTERIN ALDOLASE 1-RELATED"/>
    <property type="match status" value="1"/>
</dbReference>
<dbReference type="Pfam" id="PF02152">
    <property type="entry name" value="FolB"/>
    <property type="match status" value="1"/>
</dbReference>
<feature type="domain" description="Dihydroneopterin aldolase/epimerase" evidence="8">
    <location>
        <begin position="6"/>
        <end position="115"/>
    </location>
</feature>
<dbReference type="EMBL" id="QQNB01000002">
    <property type="protein sequence ID" value="RDE05269.1"/>
    <property type="molecule type" value="Genomic_DNA"/>
</dbReference>
<dbReference type="EC" id="4.1.2.25" evidence="4"/>
<dbReference type="GO" id="GO:0004150">
    <property type="term" value="F:dihydroneopterin aldolase activity"/>
    <property type="evidence" value="ECO:0007669"/>
    <property type="project" value="UniProtKB-EC"/>
</dbReference>
<proteinExistence type="inferred from homology"/>
<comment type="catalytic activity">
    <reaction evidence="1">
        <text>7,8-dihydroneopterin = 6-hydroxymethyl-7,8-dihydropterin + glycolaldehyde</text>
        <dbReference type="Rhea" id="RHEA:10540"/>
        <dbReference type="ChEBI" id="CHEBI:17001"/>
        <dbReference type="ChEBI" id="CHEBI:17071"/>
        <dbReference type="ChEBI" id="CHEBI:44841"/>
        <dbReference type="EC" id="4.1.2.25"/>
    </reaction>
</comment>
<name>A0A369VTU2_9SPHN</name>
<organism evidence="9 10">
    <name type="scientific">Sphingomonas aracearum</name>
    <dbReference type="NCBI Taxonomy" id="2283317"/>
    <lineage>
        <taxon>Bacteria</taxon>
        <taxon>Pseudomonadati</taxon>
        <taxon>Pseudomonadota</taxon>
        <taxon>Alphaproteobacteria</taxon>
        <taxon>Sphingomonadales</taxon>
        <taxon>Sphingomonadaceae</taxon>
        <taxon>Sphingomonas</taxon>
    </lineage>
</organism>
<evidence type="ECO:0000256" key="3">
    <source>
        <dbReference type="ARBA" id="ARBA00005708"/>
    </source>
</evidence>
<evidence type="ECO:0000256" key="7">
    <source>
        <dbReference type="ARBA" id="ARBA00032903"/>
    </source>
</evidence>
<evidence type="ECO:0000313" key="10">
    <source>
        <dbReference type="Proteomes" id="UP000253918"/>
    </source>
</evidence>
<dbReference type="Proteomes" id="UP000253918">
    <property type="component" value="Unassembled WGS sequence"/>
</dbReference>
<accession>A0A369VTU2</accession>
<dbReference type="PANTHER" id="PTHR42844">
    <property type="entry name" value="DIHYDRONEOPTERIN ALDOLASE 1-RELATED"/>
    <property type="match status" value="1"/>
</dbReference>
<dbReference type="AlphaFoldDB" id="A0A369VTU2"/>
<dbReference type="Gene3D" id="3.30.1130.10">
    <property type="match status" value="1"/>
</dbReference>
<evidence type="ECO:0000259" key="8">
    <source>
        <dbReference type="SMART" id="SM00905"/>
    </source>
</evidence>
<dbReference type="RefSeq" id="WP_114687340.1">
    <property type="nucleotide sequence ID" value="NZ_QQNB01000002.1"/>
</dbReference>
<evidence type="ECO:0000313" key="9">
    <source>
        <dbReference type="EMBL" id="RDE05269.1"/>
    </source>
</evidence>
<evidence type="ECO:0000256" key="6">
    <source>
        <dbReference type="ARBA" id="ARBA00023239"/>
    </source>
</evidence>
<reference evidence="9 10" key="1">
    <citation type="submission" date="2018-07" db="EMBL/GenBank/DDBJ databases">
        <title>a novel species of Sphingomonas isolated from the rhizosphere soil of Araceae plant.</title>
        <authorList>
            <person name="Zhiyong W."/>
            <person name="Qinglan Z."/>
            <person name="Zhiwei F."/>
            <person name="Ding X."/>
            <person name="Gejiao W."/>
            <person name="Shixue Z."/>
        </authorList>
    </citation>
    <scope>NUCLEOTIDE SEQUENCE [LARGE SCALE GENOMIC DNA]</scope>
    <source>
        <strain evidence="9 10">WZY 27</strain>
    </source>
</reference>
<keyword evidence="5" id="KW-0289">Folate biosynthesis</keyword>
<evidence type="ECO:0000256" key="4">
    <source>
        <dbReference type="ARBA" id="ARBA00013043"/>
    </source>
</evidence>
<dbReference type="GO" id="GO:0005737">
    <property type="term" value="C:cytoplasm"/>
    <property type="evidence" value="ECO:0007669"/>
    <property type="project" value="TreeGrafter"/>
</dbReference>